<feature type="signal peptide" evidence="1">
    <location>
        <begin position="1"/>
        <end position="17"/>
    </location>
</feature>
<evidence type="ECO:0008006" key="4">
    <source>
        <dbReference type="Google" id="ProtNLM"/>
    </source>
</evidence>
<protein>
    <recommendedName>
        <fullName evidence="4">Secreted protein</fullName>
    </recommendedName>
</protein>
<evidence type="ECO:0000256" key="1">
    <source>
        <dbReference type="SAM" id="SignalP"/>
    </source>
</evidence>
<dbReference type="Proteomes" id="UP000305282">
    <property type="component" value="Unassembled WGS sequence"/>
</dbReference>
<accession>A0A4S5EQE7</accession>
<feature type="chain" id="PRO_5020554669" description="Secreted protein" evidence="1">
    <location>
        <begin position="18"/>
        <end position="123"/>
    </location>
</feature>
<evidence type="ECO:0000313" key="3">
    <source>
        <dbReference type="Proteomes" id="UP000305282"/>
    </source>
</evidence>
<organism evidence="2 3">
    <name type="scientific">Candidatus Frankia alpina</name>
    <dbReference type="NCBI Taxonomy" id="2699483"/>
    <lineage>
        <taxon>Bacteria</taxon>
        <taxon>Bacillati</taxon>
        <taxon>Actinomycetota</taxon>
        <taxon>Actinomycetes</taxon>
        <taxon>Frankiales</taxon>
        <taxon>Frankiaceae</taxon>
        <taxon>Frankia</taxon>
    </lineage>
</organism>
<sequence length="123" mass="12757">MLGVTATLIGTAVSASAIVPLSKCSSHPTFAGNSGVINLGTGSGESFVWGGRMIPTAREPGVYRISVYAGSKVKDRKNGHYPYFPHGSLPASIARPGYRMSISVTLVSDTGNVYTSAQNGCSM</sequence>
<keyword evidence="1" id="KW-0732">Signal</keyword>
<name>A0A4S5EQE7_9ACTN</name>
<evidence type="ECO:0000313" key="2">
    <source>
        <dbReference type="EMBL" id="THJ74615.1"/>
    </source>
</evidence>
<reference evidence="2 3" key="1">
    <citation type="submission" date="2019-04" db="EMBL/GenBank/DDBJ databases">
        <title>Draft genome sequences for three unisolated Alnus-infective Frankia Sp+ strains, AgTrS, AiOr and AvVan, the first sequenced Frankia strains able to sporulate in-planta.</title>
        <authorList>
            <person name="Bethencourt L."/>
            <person name="Vautrin F."/>
            <person name="Taib N."/>
            <person name="Dubost A."/>
            <person name="Castro-Garcia L."/>
            <person name="Imbaud O."/>
            <person name="Abrouk D."/>
            <person name="Fournier P."/>
            <person name="Briolay J."/>
            <person name="Nguyen A."/>
            <person name="Normand P."/>
            <person name="Fernandez M.P."/>
            <person name="Brochier-Armanet C."/>
            <person name="Herrera-Belaroussi A."/>
        </authorList>
    </citation>
    <scope>NUCLEOTIDE SEQUENCE [LARGE SCALE GENOMIC DNA]</scope>
    <source>
        <strain evidence="2 3">AvVan</strain>
    </source>
</reference>
<proteinExistence type="predicted"/>
<gene>
    <name evidence="2" type="ORF">E7Y31_10435</name>
</gene>
<dbReference type="EMBL" id="SSXH01000208">
    <property type="protein sequence ID" value="THJ74615.1"/>
    <property type="molecule type" value="Genomic_DNA"/>
</dbReference>
<dbReference type="AlphaFoldDB" id="A0A4S5EQE7"/>
<keyword evidence="3" id="KW-1185">Reference proteome</keyword>
<comment type="caution">
    <text evidence="2">The sequence shown here is derived from an EMBL/GenBank/DDBJ whole genome shotgun (WGS) entry which is preliminary data.</text>
</comment>